<dbReference type="AlphaFoldDB" id="A0A897NTA9"/>
<evidence type="ECO:0000313" key="3">
    <source>
        <dbReference type="EMBL" id="QSG13999.1"/>
    </source>
</evidence>
<dbReference type="Pfam" id="PF02613">
    <property type="entry name" value="Nitrate_red_del"/>
    <property type="match status" value="1"/>
</dbReference>
<reference evidence="3 4" key="1">
    <citation type="submission" date="2020-11" db="EMBL/GenBank/DDBJ databases">
        <title>Carbohydrate-dependent, anaerobic sulfur respiration: A novel catabolism in halophilic archaea.</title>
        <authorList>
            <person name="Sorokin D.Y."/>
            <person name="Messina E."/>
            <person name="Smedile F."/>
            <person name="La Cono V."/>
            <person name="Hallsworth J.E."/>
            <person name="Yakimov M.M."/>
        </authorList>
    </citation>
    <scope>NUCLEOTIDE SEQUENCE [LARGE SCALE GENOMIC DNA]</scope>
    <source>
        <strain evidence="3 4">HSR-Est</strain>
    </source>
</reference>
<dbReference type="EMBL" id="CP064791">
    <property type="protein sequence ID" value="QSG13999.1"/>
    <property type="molecule type" value="Genomic_DNA"/>
</dbReference>
<dbReference type="PANTHER" id="PTHR34227">
    <property type="entry name" value="CHAPERONE PROTEIN YCDY"/>
    <property type="match status" value="1"/>
</dbReference>
<proteinExistence type="predicted"/>
<dbReference type="Gene3D" id="1.10.3480.10">
    <property type="entry name" value="TorD-like"/>
    <property type="match status" value="1"/>
</dbReference>
<evidence type="ECO:0000256" key="1">
    <source>
        <dbReference type="ARBA" id="ARBA00023186"/>
    </source>
</evidence>
<dbReference type="InterPro" id="IPR020945">
    <property type="entry name" value="DMSO/NO3_reduct_chaperone"/>
</dbReference>
<feature type="region of interest" description="Disordered" evidence="2">
    <location>
        <begin position="188"/>
        <end position="210"/>
    </location>
</feature>
<gene>
    <name evidence="3" type="primary">torD</name>
    <name evidence="3" type="ORF">HSEST_0450</name>
</gene>
<dbReference type="PANTHER" id="PTHR34227:SF1">
    <property type="entry name" value="DIMETHYL SULFOXIDE REDUCTASE CHAPERONE-RELATED"/>
    <property type="match status" value="1"/>
</dbReference>
<dbReference type="InterPro" id="IPR036411">
    <property type="entry name" value="TorD-like_sf"/>
</dbReference>
<keyword evidence="4" id="KW-1185">Reference proteome</keyword>
<dbReference type="InterPro" id="IPR050289">
    <property type="entry name" value="TorD/DmsD_chaperones"/>
</dbReference>
<keyword evidence="1" id="KW-0143">Chaperone</keyword>
<protein>
    <submittedName>
        <fullName evidence="3">Putative component of anaerobic dehydrogenase</fullName>
    </submittedName>
</protein>
<evidence type="ECO:0000256" key="2">
    <source>
        <dbReference type="SAM" id="MobiDB-lite"/>
    </source>
</evidence>
<dbReference type="SUPFAM" id="SSF89155">
    <property type="entry name" value="TorD-like"/>
    <property type="match status" value="1"/>
</dbReference>
<name>A0A897NTA9_9EURY</name>
<accession>A0A897NTA9</accession>
<evidence type="ECO:0000313" key="4">
    <source>
        <dbReference type="Proteomes" id="UP000663292"/>
    </source>
</evidence>
<organism evidence="3 4">
    <name type="scientific">Halapricum desulfuricans</name>
    <dbReference type="NCBI Taxonomy" id="2841257"/>
    <lineage>
        <taxon>Archaea</taxon>
        <taxon>Methanobacteriati</taxon>
        <taxon>Methanobacteriota</taxon>
        <taxon>Stenosarchaea group</taxon>
        <taxon>Halobacteria</taxon>
        <taxon>Halobacteriales</taxon>
        <taxon>Haloarculaceae</taxon>
        <taxon>Halapricum</taxon>
    </lineage>
</organism>
<dbReference type="Proteomes" id="UP000663292">
    <property type="component" value="Chromosome"/>
</dbReference>
<sequence>MTVDHADAWSDALVALSNCLRRPDESVQRALEDDAEAIPELLAQVGVEAEPVSTAGRDLTEDYEALFGAFATPFAPPAASPYKEWYGDRSGLMDGPPATAMEQRYDALDVTVPDAYPADHVALQLEYASLLAEAQQWDELAAFVDSELDWIDAFAELVDDAAAQAPLQRWCVQQLVATIEQLREELDVDDPDQERVEQMASRARTHVSDQ</sequence>